<dbReference type="Proteomes" id="UP000249056">
    <property type="component" value="Unassembled WGS sequence"/>
</dbReference>
<dbReference type="AlphaFoldDB" id="A0A395IPI6"/>
<name>A0A395IPI6_9HELO</name>
<evidence type="ECO:0000313" key="3">
    <source>
        <dbReference type="Proteomes" id="UP000249056"/>
    </source>
</evidence>
<protein>
    <submittedName>
        <fullName evidence="2">Uncharacterized protein</fullName>
    </submittedName>
</protein>
<evidence type="ECO:0000313" key="2">
    <source>
        <dbReference type="EMBL" id="RAL62061.1"/>
    </source>
</evidence>
<sequence length="201" mass="22066">MFNSKSPSISPSPSASPSQNKNEDENENEVNDGWVTMTESSISSNGDIECSSPPSGSILLGSLSKDLNPASPSRKERTLPANNITYTSSMVNFEALPEALRHVELERTIHHRSGVEERLCLVVKSGYGNGNDVHGSSDMDIDMNFDDDDGDEAGHEIESNYIFAPIITLNEMSPNPNPHPPHRCQPPFSTYLVLYPHHPHP</sequence>
<dbReference type="EMBL" id="QKRW01000027">
    <property type="protein sequence ID" value="RAL62061.1"/>
    <property type="molecule type" value="Genomic_DNA"/>
</dbReference>
<proteinExistence type="predicted"/>
<reference evidence="2 3" key="1">
    <citation type="submission" date="2018-06" db="EMBL/GenBank/DDBJ databases">
        <title>Genome Sequence of the Brown Rot Fungal Pathogen Monilinia fructigena.</title>
        <authorList>
            <person name="Landi L."/>
            <person name="De Miccolis Angelini R.M."/>
            <person name="Pollastro S."/>
            <person name="Abate D."/>
            <person name="Faretra F."/>
            <person name="Romanazzi G."/>
        </authorList>
    </citation>
    <scope>NUCLEOTIDE SEQUENCE [LARGE SCALE GENOMIC DNA]</scope>
    <source>
        <strain evidence="2 3">Mfrg269</strain>
    </source>
</reference>
<keyword evidence="3" id="KW-1185">Reference proteome</keyword>
<organism evidence="2 3">
    <name type="scientific">Monilinia fructigena</name>
    <dbReference type="NCBI Taxonomy" id="38457"/>
    <lineage>
        <taxon>Eukaryota</taxon>
        <taxon>Fungi</taxon>
        <taxon>Dikarya</taxon>
        <taxon>Ascomycota</taxon>
        <taxon>Pezizomycotina</taxon>
        <taxon>Leotiomycetes</taxon>
        <taxon>Helotiales</taxon>
        <taxon>Sclerotiniaceae</taxon>
        <taxon>Monilinia</taxon>
    </lineage>
</organism>
<gene>
    <name evidence="2" type="ORF">DID88_002548</name>
</gene>
<feature type="region of interest" description="Disordered" evidence="1">
    <location>
        <begin position="1"/>
        <end position="81"/>
    </location>
</feature>
<evidence type="ECO:0000256" key="1">
    <source>
        <dbReference type="SAM" id="MobiDB-lite"/>
    </source>
</evidence>
<dbReference type="OrthoDB" id="3562838at2759"/>
<comment type="caution">
    <text evidence="2">The sequence shown here is derived from an EMBL/GenBank/DDBJ whole genome shotgun (WGS) entry which is preliminary data.</text>
</comment>
<accession>A0A395IPI6</accession>
<feature type="compositionally biased region" description="Low complexity" evidence="1">
    <location>
        <begin position="1"/>
        <end position="18"/>
    </location>
</feature>
<feature type="compositionally biased region" description="Low complexity" evidence="1">
    <location>
        <begin position="51"/>
        <end position="64"/>
    </location>
</feature>
<feature type="compositionally biased region" description="Polar residues" evidence="1">
    <location>
        <begin position="37"/>
        <end position="46"/>
    </location>
</feature>